<dbReference type="InterPro" id="IPR029144">
    <property type="entry name" value="Thr_synth_N"/>
</dbReference>
<comment type="cofactor">
    <cofactor evidence="1 5">
        <name>pyridoxal 5'-phosphate</name>
        <dbReference type="ChEBI" id="CHEBI:597326"/>
    </cofactor>
</comment>
<evidence type="ECO:0000256" key="5">
    <source>
        <dbReference type="PIRSR" id="PIRSR604450-51"/>
    </source>
</evidence>
<dbReference type="KEGG" id="lpk:LACPI_0245"/>
<dbReference type="HOGENOM" id="CLU_015170_3_1_9"/>
<dbReference type="Pfam" id="PF00291">
    <property type="entry name" value="PALP"/>
    <property type="match status" value="1"/>
</dbReference>
<name>A0A0D6DVB5_9LACT</name>
<accession>A0A0D6DVB5</accession>
<comment type="similarity">
    <text evidence="2">Belongs to the threonine synthase family.</text>
</comment>
<dbReference type="InterPro" id="IPR004450">
    <property type="entry name" value="Thr_synthase-like"/>
</dbReference>
<evidence type="ECO:0000256" key="2">
    <source>
        <dbReference type="ARBA" id="ARBA00005517"/>
    </source>
</evidence>
<dbReference type="InterPro" id="IPR001926">
    <property type="entry name" value="TrpB-like_PALP"/>
</dbReference>
<evidence type="ECO:0000259" key="6">
    <source>
        <dbReference type="Pfam" id="PF00291"/>
    </source>
</evidence>
<dbReference type="SUPFAM" id="SSF53686">
    <property type="entry name" value="Tryptophan synthase beta subunit-like PLP-dependent enzymes"/>
    <property type="match status" value="1"/>
</dbReference>
<dbReference type="STRING" id="1364.LP2241_10223"/>
<dbReference type="Proteomes" id="UP000033166">
    <property type="component" value="Chromosome I"/>
</dbReference>
<gene>
    <name evidence="8" type="ORF">LACPI_0245</name>
</gene>
<dbReference type="EC" id="4.2.3.1" evidence="4"/>
<dbReference type="CDD" id="cd01560">
    <property type="entry name" value="Thr-synth_2"/>
    <property type="match status" value="1"/>
</dbReference>
<dbReference type="GO" id="GO:0005737">
    <property type="term" value="C:cytoplasm"/>
    <property type="evidence" value="ECO:0007669"/>
    <property type="project" value="TreeGrafter"/>
</dbReference>
<evidence type="ECO:0000256" key="1">
    <source>
        <dbReference type="ARBA" id="ARBA00001933"/>
    </source>
</evidence>
<dbReference type="GO" id="GO:0009088">
    <property type="term" value="P:threonine biosynthetic process"/>
    <property type="evidence" value="ECO:0007669"/>
    <property type="project" value="UniProtKB-UniRule"/>
</dbReference>
<dbReference type="Gene3D" id="3.40.50.1100">
    <property type="match status" value="2"/>
</dbReference>
<sequence>MTLIYQSTRDKTNKVTASQAILQGLATDGGLYVPSQIPDVALDFDVLKTSSYQEIASLVLSAFLDDFTPEEIAYCVDNAYDTKFDELTIAPLVKVGGQYNLELFHGNTIAFKDMALSILPYLMTTAAKKHGVDREIVILTATSGDTGKAAMAGFADVPGTKIVVFYPKDGVSKIQEKQMTTQVGDNVKVIAIDGNFDDAQTTVKQMFNDEALREKMFANHKQFSSANSMNIGRLIPQISYYVYAYAQLVKSGAIKNGDQINFTVPTGNFGNILAAYYAKQIGLPINQLICASNENNVLTDFFKTGTYDKNRDFFVTSSPSMDILVSSNLERLIYHLTGDSDGLTSELMQQLNEDGEYRITDDMFKQLGDFYADFADEAEIASEISATFETDHYVEDPHTAVASAVYKKYVSVTDDQTPTVVVSTASPYKFPRVVVDSLTGSSAKADDFELVKQLADLSKVPLPKAVSELFGAPVLHHEVIATSDMQSAVINYLELD</sequence>
<dbReference type="Pfam" id="PF14821">
    <property type="entry name" value="Thr_synth_N"/>
    <property type="match status" value="1"/>
</dbReference>
<dbReference type="Gene3D" id="3.90.1380.10">
    <property type="entry name" value="Threonine synthase, N-terminal domain"/>
    <property type="match status" value="1"/>
</dbReference>
<evidence type="ECO:0000256" key="3">
    <source>
        <dbReference type="ARBA" id="ARBA00022898"/>
    </source>
</evidence>
<evidence type="ECO:0000313" key="9">
    <source>
        <dbReference type="Proteomes" id="UP000033166"/>
    </source>
</evidence>
<dbReference type="InterPro" id="IPR036052">
    <property type="entry name" value="TrpB-like_PALP_sf"/>
</dbReference>
<dbReference type="NCBIfam" id="TIGR00260">
    <property type="entry name" value="thrC"/>
    <property type="match status" value="1"/>
</dbReference>
<reference evidence="9" key="1">
    <citation type="submission" date="2015-01" db="EMBL/GenBank/DDBJ databases">
        <authorList>
            <person name="Andreevskaya M."/>
        </authorList>
    </citation>
    <scope>NUCLEOTIDE SEQUENCE [LARGE SCALE GENOMIC DNA]</scope>
    <source>
        <strain evidence="9">MKFS47</strain>
    </source>
</reference>
<dbReference type="GO" id="GO:0004795">
    <property type="term" value="F:threonine synthase activity"/>
    <property type="evidence" value="ECO:0007669"/>
    <property type="project" value="UniProtKB-UniRule"/>
</dbReference>
<protein>
    <recommendedName>
        <fullName evidence="4">Threonine synthase</fullName>
        <ecNumber evidence="4">4.2.3.1</ecNumber>
    </recommendedName>
</protein>
<organism evidence="8 9">
    <name type="scientific">Pseudolactococcus piscium MKFS47</name>
    <dbReference type="NCBI Taxonomy" id="297352"/>
    <lineage>
        <taxon>Bacteria</taxon>
        <taxon>Bacillati</taxon>
        <taxon>Bacillota</taxon>
        <taxon>Bacilli</taxon>
        <taxon>Lactobacillales</taxon>
        <taxon>Streptococcaceae</taxon>
        <taxon>Pseudolactococcus</taxon>
    </lineage>
</organism>
<dbReference type="PANTHER" id="PTHR43515:SF1">
    <property type="entry name" value="THREONINE SYNTHASE-LIKE 1"/>
    <property type="match status" value="1"/>
</dbReference>
<dbReference type="InterPro" id="IPR037158">
    <property type="entry name" value="Thr_synth_N_sf"/>
</dbReference>
<proteinExistence type="inferred from homology"/>
<feature type="modified residue" description="N6-(pyridoxal phosphate)lysine" evidence="5">
    <location>
        <position position="112"/>
    </location>
</feature>
<dbReference type="RefSeq" id="WP_047914727.1">
    <property type="nucleotide sequence ID" value="NZ_LN774769.1"/>
</dbReference>
<feature type="domain" description="Tryptophan synthase beta chain-like PALP" evidence="6">
    <location>
        <begin position="102"/>
        <end position="406"/>
    </location>
</feature>
<feature type="domain" description="Threonine synthase N-terminal" evidence="7">
    <location>
        <begin position="5"/>
        <end position="80"/>
    </location>
</feature>
<keyword evidence="3 5" id="KW-0663">Pyridoxal phosphate</keyword>
<evidence type="ECO:0000256" key="4">
    <source>
        <dbReference type="NCBIfam" id="TIGR00260"/>
    </source>
</evidence>
<evidence type="ECO:0000259" key="7">
    <source>
        <dbReference type="Pfam" id="PF14821"/>
    </source>
</evidence>
<dbReference type="PANTHER" id="PTHR43515">
    <property type="entry name" value="THREONINE SYNTHASE-LIKE 1"/>
    <property type="match status" value="1"/>
</dbReference>
<dbReference type="EMBL" id="LN774769">
    <property type="protein sequence ID" value="CEN27445.1"/>
    <property type="molecule type" value="Genomic_DNA"/>
</dbReference>
<dbReference type="AlphaFoldDB" id="A0A0D6DVB5"/>
<evidence type="ECO:0000313" key="8">
    <source>
        <dbReference type="EMBL" id="CEN27445.1"/>
    </source>
</evidence>